<comment type="caution">
    <text evidence="1">The sequence shown here is derived from an EMBL/GenBank/DDBJ whole genome shotgun (WGS) entry which is preliminary data.</text>
</comment>
<dbReference type="Pfam" id="PF09661">
    <property type="entry name" value="DUF2398"/>
    <property type="match status" value="1"/>
</dbReference>
<dbReference type="EMBL" id="JXKD01000010">
    <property type="protein sequence ID" value="OJG10076.1"/>
    <property type="molecule type" value="Genomic_DNA"/>
</dbReference>
<dbReference type="AlphaFoldDB" id="A0A1L8QRK5"/>
<dbReference type="InterPro" id="IPR013494">
    <property type="entry name" value="CHP02678"/>
</dbReference>
<protein>
    <submittedName>
        <fullName evidence="1">TIGR02678 family protein</fullName>
    </submittedName>
</protein>
<accession>A0A1L8QRK5</accession>
<name>A0A1L8QRK5_9ENTE</name>
<keyword evidence="2" id="KW-1185">Reference proteome</keyword>
<dbReference type="NCBIfam" id="TIGR02678">
    <property type="entry name" value="TIGR02678 family protein"/>
    <property type="match status" value="1"/>
</dbReference>
<gene>
    <name evidence="1" type="ORF">RU93_GL000326</name>
</gene>
<evidence type="ECO:0000313" key="2">
    <source>
        <dbReference type="Proteomes" id="UP000182149"/>
    </source>
</evidence>
<evidence type="ECO:0000313" key="1">
    <source>
        <dbReference type="EMBL" id="OJG10076.1"/>
    </source>
</evidence>
<organism evidence="1 2">
    <name type="scientific">Enterococcus aquimarinus</name>
    <dbReference type="NCBI Taxonomy" id="328396"/>
    <lineage>
        <taxon>Bacteria</taxon>
        <taxon>Bacillati</taxon>
        <taxon>Bacillota</taxon>
        <taxon>Bacilli</taxon>
        <taxon>Lactobacillales</taxon>
        <taxon>Enterococcaceae</taxon>
        <taxon>Enterococcus</taxon>
    </lineage>
</organism>
<reference evidence="1 2" key="1">
    <citation type="submission" date="2014-12" db="EMBL/GenBank/DDBJ databases">
        <title>Draft genome sequences of 29 type strains of Enterococci.</title>
        <authorList>
            <person name="Zhong Z."/>
            <person name="Sun Z."/>
            <person name="Liu W."/>
            <person name="Zhang W."/>
            <person name="Zhang H."/>
        </authorList>
    </citation>
    <scope>NUCLEOTIDE SEQUENCE [LARGE SCALE GENOMIC DNA]</scope>
    <source>
        <strain evidence="1 2">DSM 17690</strain>
    </source>
</reference>
<sequence>MRRNQLALQKELRQRFGMNLIVRPQYIQLLKRPQVLAEWMGSIGFQTTLDYTLFCCAMAYVEDLEEGTPFMLNELVRDLGLLIPEELSIDWQNYNHRKSLVRVLKKMLELSLVETIQGDTDGFSHSEANQEVLFQTTQQTRAFLARAPQSYTQYEDFDTFWLELQSSQNLEENQLLYQRLMLEPAIQRTVENEEVFNRLRNYYHWMEEYIENNTEFRFELYRDYAALTLEHRESFKEVFPSRRVIDDVLIQLATLIRKAELDPSSYGVLTISQMKWSHLLLDLQGSYQEYWSKEYNEMPLSQLGDVLLERASDWGLLEVRGQQIAILPPMSRLIAEMEKLNETVDR</sequence>
<dbReference type="STRING" id="328396.RU93_GL000326"/>
<proteinExistence type="predicted"/>
<dbReference type="Proteomes" id="UP000182149">
    <property type="component" value="Unassembled WGS sequence"/>
</dbReference>